<feature type="transmembrane region" description="Helical" evidence="6">
    <location>
        <begin position="199"/>
        <end position="216"/>
    </location>
</feature>
<feature type="region of interest" description="Disordered" evidence="5">
    <location>
        <begin position="468"/>
        <end position="490"/>
    </location>
</feature>
<feature type="transmembrane region" description="Helical" evidence="6">
    <location>
        <begin position="166"/>
        <end position="187"/>
    </location>
</feature>
<reference evidence="8" key="2">
    <citation type="submission" date="2023-06" db="EMBL/GenBank/DDBJ databases">
        <authorList>
            <consortium name="Lawrence Berkeley National Laboratory"/>
            <person name="Haridas S."/>
            <person name="Hensen N."/>
            <person name="Bonometti L."/>
            <person name="Westerberg I."/>
            <person name="Brannstrom I.O."/>
            <person name="Guillou S."/>
            <person name="Cros-Aarteil S."/>
            <person name="Calhoun S."/>
            <person name="Kuo A."/>
            <person name="Mondo S."/>
            <person name="Pangilinan J."/>
            <person name="Riley R."/>
            <person name="Labutti K."/>
            <person name="Andreopoulos B."/>
            <person name="Lipzen A."/>
            <person name="Chen C."/>
            <person name="Yanf M."/>
            <person name="Daum C."/>
            <person name="Ng V."/>
            <person name="Clum A."/>
            <person name="Steindorff A."/>
            <person name="Ohm R."/>
            <person name="Martin F."/>
            <person name="Silar P."/>
            <person name="Natvig D."/>
            <person name="Lalanne C."/>
            <person name="Gautier V."/>
            <person name="Ament-Velasquez S.L."/>
            <person name="Kruys A."/>
            <person name="Hutchinson M.I."/>
            <person name="Powell A.J."/>
            <person name="Barry K."/>
            <person name="Miller A.N."/>
            <person name="Grigoriev I.V."/>
            <person name="Debuchy R."/>
            <person name="Gladieux P."/>
            <person name="Thoren M.H."/>
            <person name="Johannesson H."/>
        </authorList>
    </citation>
    <scope>NUCLEOTIDE SEQUENCE</scope>
    <source>
        <strain evidence="8">CBS 118394</strain>
    </source>
</reference>
<feature type="transmembrane region" description="Helical" evidence="6">
    <location>
        <begin position="391"/>
        <end position="410"/>
    </location>
</feature>
<evidence type="ECO:0000256" key="3">
    <source>
        <dbReference type="ARBA" id="ARBA00022989"/>
    </source>
</evidence>
<dbReference type="GO" id="GO:0016020">
    <property type="term" value="C:membrane"/>
    <property type="evidence" value="ECO:0007669"/>
    <property type="project" value="UniProtKB-SubCell"/>
</dbReference>
<evidence type="ECO:0000256" key="4">
    <source>
        <dbReference type="ARBA" id="ARBA00023136"/>
    </source>
</evidence>
<comment type="subcellular location">
    <subcellularLocation>
        <location evidence="1">Membrane</location>
        <topology evidence="1">Multi-pass membrane protein</topology>
    </subcellularLocation>
</comment>
<gene>
    <name evidence="8" type="ORF">B0H66DRAFT_563525</name>
</gene>
<evidence type="ECO:0000256" key="2">
    <source>
        <dbReference type="ARBA" id="ARBA00022692"/>
    </source>
</evidence>
<proteinExistence type="predicted"/>
<feature type="domain" description="EamA" evidence="7">
    <location>
        <begin position="102"/>
        <end position="239"/>
    </location>
</feature>
<evidence type="ECO:0000259" key="7">
    <source>
        <dbReference type="Pfam" id="PF00892"/>
    </source>
</evidence>
<dbReference type="PANTHER" id="PTHR22911">
    <property type="entry name" value="ACYL-MALONYL CONDENSING ENZYME-RELATED"/>
    <property type="match status" value="1"/>
</dbReference>
<sequence length="490" mass="53355">MSPFLDVPQKPGSLKQRLKEDDDDQDDIIDGLSMIEEGKTESPFLGPNSVLRSATASPFSQDGRLLSPVVRFRALSPAPPQYPQTWKASVIQGSSRFWNRNRGVILVACAQLFGALMNLAARLLELEGEGMHPFQILFARMSLTTILSCIYMYWKKVPHFPFGAKEVRWLLVARGITGFFGIFPFWLSMMYLPLAEATVISFLAPSVSGYICHLVLKDPFTRREQIASFIALAGVVLIARPASLFSSSDSESVVAATPGIESSVPMPGNATTQQHTMPHLGDEPTPAERVWAIGVGLIGVCGAAGAFTFIRWIGKRAHPLISVNYFSVWCTIVSTTSLLLAPVFNIGQPAIRFGLPSSVHQWFLLLSLGLCGFIMQFMLTSGLGGEKSNRATAMVYTHMLFAAGFDRWVFGHEMGFVSLVGCGLIVGSALWAVLSKKEPVKKSTTADADMEDVLTGTGMGVERVPMLGEQGVEEEEEEEEEGAIPLGRVG</sequence>
<dbReference type="InterPro" id="IPR037185">
    <property type="entry name" value="EmrE-like"/>
</dbReference>
<keyword evidence="4 6" id="KW-0472">Membrane</keyword>
<dbReference type="Proteomes" id="UP001283341">
    <property type="component" value="Unassembled WGS sequence"/>
</dbReference>
<reference evidence="8" key="1">
    <citation type="journal article" date="2023" name="Mol. Phylogenet. Evol.">
        <title>Genome-scale phylogeny and comparative genomics of the fungal order Sordariales.</title>
        <authorList>
            <person name="Hensen N."/>
            <person name="Bonometti L."/>
            <person name="Westerberg I."/>
            <person name="Brannstrom I.O."/>
            <person name="Guillou S."/>
            <person name="Cros-Aarteil S."/>
            <person name="Calhoun S."/>
            <person name="Haridas S."/>
            <person name="Kuo A."/>
            <person name="Mondo S."/>
            <person name="Pangilinan J."/>
            <person name="Riley R."/>
            <person name="LaButti K."/>
            <person name="Andreopoulos B."/>
            <person name="Lipzen A."/>
            <person name="Chen C."/>
            <person name="Yan M."/>
            <person name="Daum C."/>
            <person name="Ng V."/>
            <person name="Clum A."/>
            <person name="Steindorff A."/>
            <person name="Ohm R.A."/>
            <person name="Martin F."/>
            <person name="Silar P."/>
            <person name="Natvig D.O."/>
            <person name="Lalanne C."/>
            <person name="Gautier V."/>
            <person name="Ament-Velasquez S.L."/>
            <person name="Kruys A."/>
            <person name="Hutchinson M.I."/>
            <person name="Powell A.J."/>
            <person name="Barry K."/>
            <person name="Miller A.N."/>
            <person name="Grigoriev I.V."/>
            <person name="Debuchy R."/>
            <person name="Gladieux P."/>
            <person name="Hiltunen Thoren M."/>
            <person name="Johannesson H."/>
        </authorList>
    </citation>
    <scope>NUCLEOTIDE SEQUENCE</scope>
    <source>
        <strain evidence="8">CBS 118394</strain>
    </source>
</reference>
<feature type="transmembrane region" description="Helical" evidence="6">
    <location>
        <begin position="325"/>
        <end position="347"/>
    </location>
</feature>
<dbReference type="InterPro" id="IPR000620">
    <property type="entry name" value="EamA_dom"/>
</dbReference>
<feature type="transmembrane region" description="Helical" evidence="6">
    <location>
        <begin position="359"/>
        <end position="379"/>
    </location>
</feature>
<evidence type="ECO:0000256" key="5">
    <source>
        <dbReference type="SAM" id="MobiDB-lite"/>
    </source>
</evidence>
<evidence type="ECO:0000256" key="6">
    <source>
        <dbReference type="SAM" id="Phobius"/>
    </source>
</evidence>
<feature type="region of interest" description="Disordered" evidence="5">
    <location>
        <begin position="1"/>
        <end position="26"/>
    </location>
</feature>
<feature type="compositionally biased region" description="Acidic residues" evidence="5">
    <location>
        <begin position="471"/>
        <end position="482"/>
    </location>
</feature>
<dbReference type="SUPFAM" id="SSF103473">
    <property type="entry name" value="MFS general substrate transporter"/>
    <property type="match status" value="1"/>
</dbReference>
<comment type="caution">
    <text evidence="8">The sequence shown here is derived from an EMBL/GenBank/DDBJ whole genome shotgun (WGS) entry which is preliminary data.</text>
</comment>
<dbReference type="EMBL" id="JAUEDM010000006">
    <property type="protein sequence ID" value="KAK3314736.1"/>
    <property type="molecule type" value="Genomic_DNA"/>
</dbReference>
<name>A0AAE0HZD5_9PEZI</name>
<protein>
    <recommendedName>
        <fullName evidence="7">EamA domain-containing protein</fullName>
    </recommendedName>
</protein>
<accession>A0AAE0HZD5</accession>
<evidence type="ECO:0000313" key="8">
    <source>
        <dbReference type="EMBL" id="KAK3314736.1"/>
    </source>
</evidence>
<keyword evidence="9" id="KW-1185">Reference proteome</keyword>
<feature type="transmembrane region" description="Helical" evidence="6">
    <location>
        <begin position="228"/>
        <end position="245"/>
    </location>
</feature>
<dbReference type="AlphaFoldDB" id="A0AAE0HZD5"/>
<dbReference type="Pfam" id="PF00892">
    <property type="entry name" value="EamA"/>
    <property type="match status" value="1"/>
</dbReference>
<organism evidence="8 9">
    <name type="scientific">Apodospora peruviana</name>
    <dbReference type="NCBI Taxonomy" id="516989"/>
    <lineage>
        <taxon>Eukaryota</taxon>
        <taxon>Fungi</taxon>
        <taxon>Dikarya</taxon>
        <taxon>Ascomycota</taxon>
        <taxon>Pezizomycotina</taxon>
        <taxon>Sordariomycetes</taxon>
        <taxon>Sordariomycetidae</taxon>
        <taxon>Sordariales</taxon>
        <taxon>Lasiosphaeriaceae</taxon>
        <taxon>Apodospora</taxon>
    </lineage>
</organism>
<keyword evidence="2 6" id="KW-0812">Transmembrane</keyword>
<dbReference type="PANTHER" id="PTHR22911:SF6">
    <property type="entry name" value="SOLUTE CARRIER FAMILY 35 MEMBER G1"/>
    <property type="match status" value="1"/>
</dbReference>
<keyword evidence="3 6" id="KW-1133">Transmembrane helix</keyword>
<feature type="transmembrane region" description="Helical" evidence="6">
    <location>
        <begin position="416"/>
        <end position="434"/>
    </location>
</feature>
<dbReference type="SUPFAM" id="SSF103481">
    <property type="entry name" value="Multidrug resistance efflux transporter EmrE"/>
    <property type="match status" value="1"/>
</dbReference>
<feature type="transmembrane region" description="Helical" evidence="6">
    <location>
        <begin position="136"/>
        <end position="154"/>
    </location>
</feature>
<feature type="transmembrane region" description="Helical" evidence="6">
    <location>
        <begin position="104"/>
        <end position="124"/>
    </location>
</feature>
<dbReference type="InterPro" id="IPR036259">
    <property type="entry name" value="MFS_trans_sf"/>
</dbReference>
<feature type="transmembrane region" description="Helical" evidence="6">
    <location>
        <begin position="290"/>
        <end position="313"/>
    </location>
</feature>
<evidence type="ECO:0000256" key="1">
    <source>
        <dbReference type="ARBA" id="ARBA00004141"/>
    </source>
</evidence>
<evidence type="ECO:0000313" key="9">
    <source>
        <dbReference type="Proteomes" id="UP001283341"/>
    </source>
</evidence>